<evidence type="ECO:0000259" key="1">
    <source>
        <dbReference type="Pfam" id="PF14522"/>
    </source>
</evidence>
<proteinExistence type="predicted"/>
<dbReference type="Gene3D" id="3.90.10.10">
    <property type="entry name" value="Cytochrome C3"/>
    <property type="match status" value="2"/>
</dbReference>
<protein>
    <submittedName>
        <fullName evidence="2">Cytochrome C</fullName>
    </submittedName>
</protein>
<sequence length="183" mass="20965">MSPSSEEKNMKKWKTPLWAAFAAALVVLLSGVAALIYLDELYPVGLGPRQPIPFSHRVHAGVKTISCFMCHSEAPRSSRAGIPPLETCLLCHSRIIRTYPYIARLRGDAALNRPVIWERVNWLPEFVYFDHSMHIQRGIDCGHCHGDVSRMDRVVKARKFQMGFCIQCHRYNRATHDCYTCHR</sequence>
<dbReference type="PANTHER" id="PTHR39425">
    <property type="entry name" value="LIPOPROTEIN CYTOCHROME C"/>
    <property type="match status" value="1"/>
</dbReference>
<dbReference type="Pfam" id="PF14522">
    <property type="entry name" value="Cytochrome_C7"/>
    <property type="match status" value="1"/>
</dbReference>
<dbReference type="EMBL" id="BDQG01000001">
    <property type="protein sequence ID" value="GAW68204.1"/>
    <property type="molecule type" value="Genomic_DNA"/>
</dbReference>
<dbReference type="Proteomes" id="UP000194153">
    <property type="component" value="Unassembled WGS sequence"/>
</dbReference>
<dbReference type="InterPro" id="IPR029467">
    <property type="entry name" value="Cyt_c7-like"/>
</dbReference>
<dbReference type="PANTHER" id="PTHR39425:SF1">
    <property type="entry name" value="CYTOCHROME C7-LIKE DOMAIN-CONTAINING PROTEIN"/>
    <property type="match status" value="1"/>
</dbReference>
<organism evidence="2 3">
    <name type="scientific">Geoanaerobacter pelophilus</name>
    <dbReference type="NCBI Taxonomy" id="60036"/>
    <lineage>
        <taxon>Bacteria</taxon>
        <taxon>Pseudomonadati</taxon>
        <taxon>Thermodesulfobacteriota</taxon>
        <taxon>Desulfuromonadia</taxon>
        <taxon>Geobacterales</taxon>
        <taxon>Geobacteraceae</taxon>
        <taxon>Geoanaerobacter</taxon>
    </lineage>
</organism>
<evidence type="ECO:0000313" key="2">
    <source>
        <dbReference type="EMBL" id="GAW68204.1"/>
    </source>
</evidence>
<name>A0ABQ0MML8_9BACT</name>
<dbReference type="SUPFAM" id="SSF48695">
    <property type="entry name" value="Multiheme cytochromes"/>
    <property type="match status" value="1"/>
</dbReference>
<keyword evidence="3" id="KW-1185">Reference proteome</keyword>
<evidence type="ECO:0000313" key="3">
    <source>
        <dbReference type="Proteomes" id="UP000194153"/>
    </source>
</evidence>
<reference evidence="3" key="2">
    <citation type="submission" date="2017-05" db="EMBL/GenBank/DDBJ databases">
        <title>Draft genome sequence of Geobacter pelophilus, a iron(III)-reducing bacteria.</title>
        <authorList>
            <person name="Aoyagi T."/>
            <person name="Koike H."/>
            <person name="Morita T."/>
            <person name="Sato Y."/>
            <person name="Habe H."/>
            <person name="Hori T."/>
        </authorList>
    </citation>
    <scope>NUCLEOTIDE SEQUENCE [LARGE SCALE GENOMIC DNA]</scope>
    <source>
        <strain evidence="3">Drf2</strain>
    </source>
</reference>
<comment type="caution">
    <text evidence="2">The sequence shown here is derived from an EMBL/GenBank/DDBJ whole genome shotgun (WGS) entry which is preliminary data.</text>
</comment>
<dbReference type="InterPro" id="IPR036280">
    <property type="entry name" value="Multihaem_cyt_sf"/>
</dbReference>
<dbReference type="CDD" id="cd08168">
    <property type="entry name" value="Cytochrom_C3"/>
    <property type="match status" value="1"/>
</dbReference>
<feature type="domain" description="Cytochrome c7-like" evidence="1">
    <location>
        <begin position="127"/>
        <end position="183"/>
    </location>
</feature>
<accession>A0ABQ0MML8</accession>
<gene>
    <name evidence="2" type="ORF">GPEL0_01f4437</name>
</gene>
<reference evidence="2 3" key="1">
    <citation type="submission" date="2017-04" db="EMBL/GenBank/DDBJ databases">
        <authorList>
            <consortium name="Geobacter pelophilus Genome Sequencing"/>
            <person name="Aoyagi T."/>
            <person name="Koike H."/>
            <person name="Hori T."/>
        </authorList>
    </citation>
    <scope>NUCLEOTIDE SEQUENCE [LARGE SCALE GENOMIC DNA]</scope>
    <source>
        <strain evidence="2 3">Drf2</strain>
    </source>
</reference>